<dbReference type="InterPro" id="IPR017501">
    <property type="entry name" value="Phage_infect_YhgE_C"/>
</dbReference>
<dbReference type="Pfam" id="PF12698">
    <property type="entry name" value="ABC2_membrane_3"/>
    <property type="match status" value="2"/>
</dbReference>
<dbReference type="InterPro" id="IPR013525">
    <property type="entry name" value="ABC2_TM"/>
</dbReference>
<dbReference type="RefSeq" id="WP_208262742.1">
    <property type="nucleotide sequence ID" value="NZ_JAGEOJ010000027.1"/>
</dbReference>
<dbReference type="Proteomes" id="UP000669179">
    <property type="component" value="Unassembled WGS sequence"/>
</dbReference>
<keyword evidence="2 5" id="KW-0812">Transmembrane</keyword>
<sequence>MRAIRLAVYELLRFRTPMQRAGLAFLLVVPLLYGGIYLWSNWDPYGRLSDVPVAVVNDDHPVKAEGRTVAAGSDLVSELKKNPLLGWRFTDGDEAAKGLKAGRYYAVITVPRDFSAKLTSGATGTPQQAAMSIRLDDANNFLVGIMAETVQSELERQVAAAAVATYFEVAFGKLGELHDGLADAASGAGELRDGLGEAKDGSGQLVQGLGAADAGTAELADGLGQGKVGTDALVTGLGKLKGGTGTLAGGLGELKAGTSRLAPGAAELSQGIHTLTDEAVPIAEDLSAALPGLADKAVAVSGDAADLTGLAAQLSGRIAKVTKAIDDWLHSVVRANPEIAKSPRFRDLREAIENLDGTIARRMKALAEEFPEVARDPGYARALKAAEIVDATLVSRLHRLADKHPELDNDPVWDTILRLADEIAARAQRIAREAAKVNDTTHAIARDARRFQKRDVPLVQKKLNGAVTGLKKLDKGGATVAAGVRTVDKGVGSALTGAGALDKGAGSALAGAKELDAGNAKLLNGANALHRGSGELLAGAQKLDSGNAQLEDGAGELASGLKSAKNQVPVIDQANQQQYAKTLAEPVNVSKSNAHPAGKYGRGLAPFFISIAMWVFGIVAFLLLRPVSGRILASRARAGTVAFAAWLPVMFMGGCSALVLFAVLNWGLGLKPVNAGATVGLMLLGMASFSAIVHVLRLALGAVGDALALALLILQLVSCGGLYPVETLPQPFRAIHSVIPMTYLVAPLRATISGGEPSHVVRDASILGAYLVAALALLVLIVRTQRRWSMARLKPELEL</sequence>
<feature type="transmembrane region" description="Helical" evidence="5">
    <location>
        <begin position="636"/>
        <end position="663"/>
    </location>
</feature>
<proteinExistence type="predicted"/>
<evidence type="ECO:0000256" key="1">
    <source>
        <dbReference type="ARBA" id="ARBA00004141"/>
    </source>
</evidence>
<dbReference type="PANTHER" id="PTHR43077:SF5">
    <property type="entry name" value="PHAGE INFECTION PROTEIN"/>
    <property type="match status" value="1"/>
</dbReference>
<dbReference type="NCBIfam" id="TIGR03061">
    <property type="entry name" value="pip_yhgE_Nterm"/>
    <property type="match status" value="1"/>
</dbReference>
<name>A0A939PQT0_9ACTN</name>
<evidence type="ECO:0000313" key="7">
    <source>
        <dbReference type="EMBL" id="MBO2454533.1"/>
    </source>
</evidence>
<protein>
    <submittedName>
        <fullName evidence="7">YhgE/Pip domain-containing protein</fullName>
    </submittedName>
</protein>
<reference evidence="7" key="1">
    <citation type="submission" date="2021-03" db="EMBL/GenBank/DDBJ databases">
        <authorList>
            <person name="Kanchanasin P."/>
            <person name="Saeng-In P."/>
            <person name="Phongsopitanun W."/>
            <person name="Yuki M."/>
            <person name="Kudo T."/>
            <person name="Ohkuma M."/>
            <person name="Tanasupawat S."/>
        </authorList>
    </citation>
    <scope>NUCLEOTIDE SEQUENCE</scope>
    <source>
        <strain evidence="7">GKU 128</strain>
    </source>
</reference>
<feature type="transmembrane region" description="Helical" evidence="5">
    <location>
        <begin position="675"/>
        <end position="696"/>
    </location>
</feature>
<evidence type="ECO:0000256" key="4">
    <source>
        <dbReference type="ARBA" id="ARBA00023136"/>
    </source>
</evidence>
<evidence type="ECO:0000259" key="6">
    <source>
        <dbReference type="Pfam" id="PF12698"/>
    </source>
</evidence>
<keyword evidence="3 5" id="KW-1133">Transmembrane helix</keyword>
<accession>A0A939PQT0</accession>
<keyword evidence="8" id="KW-1185">Reference proteome</keyword>
<gene>
    <name evidence="7" type="ORF">J4573_46120</name>
</gene>
<dbReference type="InterPro" id="IPR023908">
    <property type="entry name" value="xxxLxxG_rpt"/>
</dbReference>
<dbReference type="InterPro" id="IPR051328">
    <property type="entry name" value="T7SS_ABC-Transporter"/>
</dbReference>
<dbReference type="NCBIfam" id="TIGR03057">
    <property type="entry name" value="xxxLxxG_by_4"/>
    <property type="match status" value="2"/>
</dbReference>
<feature type="domain" description="ABC-2 type transporter transmembrane" evidence="6">
    <location>
        <begin position="22"/>
        <end position="162"/>
    </location>
</feature>
<organism evidence="7 8">
    <name type="scientific">Actinomadura barringtoniae</name>
    <dbReference type="NCBI Taxonomy" id="1427535"/>
    <lineage>
        <taxon>Bacteria</taxon>
        <taxon>Bacillati</taxon>
        <taxon>Actinomycetota</taxon>
        <taxon>Actinomycetes</taxon>
        <taxon>Streptosporangiales</taxon>
        <taxon>Thermomonosporaceae</taxon>
        <taxon>Actinomadura</taxon>
    </lineage>
</organism>
<comment type="caution">
    <text evidence="7">The sequence shown here is derived from an EMBL/GenBank/DDBJ whole genome shotgun (WGS) entry which is preliminary data.</text>
</comment>
<keyword evidence="4 5" id="KW-0472">Membrane</keyword>
<evidence type="ECO:0000256" key="5">
    <source>
        <dbReference type="SAM" id="Phobius"/>
    </source>
</evidence>
<comment type="subcellular location">
    <subcellularLocation>
        <location evidence="1">Membrane</location>
        <topology evidence="1">Multi-pass membrane protein</topology>
    </subcellularLocation>
</comment>
<evidence type="ECO:0000256" key="2">
    <source>
        <dbReference type="ARBA" id="ARBA00022692"/>
    </source>
</evidence>
<feature type="transmembrane region" description="Helical" evidence="5">
    <location>
        <begin position="21"/>
        <end position="39"/>
    </location>
</feature>
<feature type="domain" description="ABC-2 type transporter transmembrane" evidence="6">
    <location>
        <begin position="556"/>
        <end position="779"/>
    </location>
</feature>
<dbReference type="EMBL" id="JAGEOJ010000027">
    <property type="protein sequence ID" value="MBO2454533.1"/>
    <property type="molecule type" value="Genomic_DNA"/>
</dbReference>
<dbReference type="NCBIfam" id="TIGR03062">
    <property type="entry name" value="pip_yhgE_Cterm"/>
    <property type="match status" value="1"/>
</dbReference>
<dbReference type="GO" id="GO:0016020">
    <property type="term" value="C:membrane"/>
    <property type="evidence" value="ECO:0007669"/>
    <property type="project" value="UniProtKB-SubCell"/>
</dbReference>
<dbReference type="GO" id="GO:0140359">
    <property type="term" value="F:ABC-type transporter activity"/>
    <property type="evidence" value="ECO:0007669"/>
    <property type="project" value="InterPro"/>
</dbReference>
<feature type="transmembrane region" description="Helical" evidence="5">
    <location>
        <begin position="703"/>
        <end position="723"/>
    </location>
</feature>
<dbReference type="PANTHER" id="PTHR43077">
    <property type="entry name" value="TRANSPORT PERMEASE YVFS-RELATED"/>
    <property type="match status" value="1"/>
</dbReference>
<dbReference type="Gene3D" id="3.40.1710.10">
    <property type="entry name" value="abc type-2 transporter like domain"/>
    <property type="match status" value="1"/>
</dbReference>
<evidence type="ECO:0000313" key="8">
    <source>
        <dbReference type="Proteomes" id="UP000669179"/>
    </source>
</evidence>
<feature type="transmembrane region" description="Helical" evidence="5">
    <location>
        <begin position="764"/>
        <end position="782"/>
    </location>
</feature>
<dbReference type="AlphaFoldDB" id="A0A939PQT0"/>
<feature type="transmembrane region" description="Helical" evidence="5">
    <location>
        <begin position="604"/>
        <end position="624"/>
    </location>
</feature>
<dbReference type="InterPro" id="IPR017500">
    <property type="entry name" value="Phage_infect_YhgE_N"/>
</dbReference>
<evidence type="ECO:0000256" key="3">
    <source>
        <dbReference type="ARBA" id="ARBA00022989"/>
    </source>
</evidence>